<organism evidence="11 12">
    <name type="scientific">Vanilla planifolia</name>
    <name type="common">Vanilla</name>
    <dbReference type="NCBI Taxonomy" id="51239"/>
    <lineage>
        <taxon>Eukaryota</taxon>
        <taxon>Viridiplantae</taxon>
        <taxon>Streptophyta</taxon>
        <taxon>Embryophyta</taxon>
        <taxon>Tracheophyta</taxon>
        <taxon>Spermatophyta</taxon>
        <taxon>Magnoliopsida</taxon>
        <taxon>Liliopsida</taxon>
        <taxon>Asparagales</taxon>
        <taxon>Orchidaceae</taxon>
        <taxon>Vanilloideae</taxon>
        <taxon>Vanilleae</taxon>
        <taxon>Vanilla</taxon>
    </lineage>
</organism>
<dbReference type="SMART" id="SM00219">
    <property type="entry name" value="TyrKc"/>
    <property type="match status" value="1"/>
</dbReference>
<evidence type="ECO:0000313" key="12">
    <source>
        <dbReference type="Proteomes" id="UP000636800"/>
    </source>
</evidence>
<sequence length="306" mass="35147">MEAGEGKYSPLRSPASATKTSEPVEEHVSFSSPQITIASTCVEQEPSQNPWLSAGRITSSGRFLQDQTRTPSMSRIRPGIGEEADEAEAVDGINDGALELVQLVFAGKNREGRQRFRTWWKGKWRRRERESFSFFFWEHFYRSVDPGSRYRQFLRSQPPRSRRFWPRLQGVMTNGQEVAVKQLSIDSRQGTREFTNEVTLLLKVQHRNLVSLLGCCVANGRKMLVLPFFPNRSLDYFLFDKSRQTPLDWSKRFEITVGVARGLLYLHEESPRKDNPQDIKASNILLDDQLNPKISDFGLAKALFSR</sequence>
<dbReference type="GO" id="GO:0005524">
    <property type="term" value="F:ATP binding"/>
    <property type="evidence" value="ECO:0007669"/>
    <property type="project" value="UniProtKB-KW"/>
</dbReference>
<accession>A0A835VC13</accession>
<dbReference type="GO" id="GO:0004713">
    <property type="term" value="F:protein tyrosine kinase activity"/>
    <property type="evidence" value="ECO:0007669"/>
    <property type="project" value="InterPro"/>
</dbReference>
<dbReference type="InterPro" id="IPR020635">
    <property type="entry name" value="Tyr_kinase_cat_dom"/>
</dbReference>
<evidence type="ECO:0000256" key="5">
    <source>
        <dbReference type="ARBA" id="ARBA00022777"/>
    </source>
</evidence>
<comment type="catalytic activity">
    <reaction evidence="7">
        <text>L-threonyl-[protein] + ATP = O-phospho-L-threonyl-[protein] + ADP + H(+)</text>
        <dbReference type="Rhea" id="RHEA:46608"/>
        <dbReference type="Rhea" id="RHEA-COMP:11060"/>
        <dbReference type="Rhea" id="RHEA-COMP:11605"/>
        <dbReference type="ChEBI" id="CHEBI:15378"/>
        <dbReference type="ChEBI" id="CHEBI:30013"/>
        <dbReference type="ChEBI" id="CHEBI:30616"/>
        <dbReference type="ChEBI" id="CHEBI:61977"/>
        <dbReference type="ChEBI" id="CHEBI:456216"/>
        <dbReference type="EC" id="2.7.11.1"/>
    </reaction>
</comment>
<keyword evidence="6" id="KW-0067">ATP-binding</keyword>
<dbReference type="Gene3D" id="3.30.200.20">
    <property type="entry name" value="Phosphorylase Kinase, domain 1"/>
    <property type="match status" value="1"/>
</dbReference>
<dbReference type="Proteomes" id="UP000636800">
    <property type="component" value="Chromosome 2"/>
</dbReference>
<evidence type="ECO:0000256" key="1">
    <source>
        <dbReference type="ARBA" id="ARBA00012513"/>
    </source>
</evidence>
<dbReference type="OrthoDB" id="667790at2759"/>
<feature type="region of interest" description="Disordered" evidence="9">
    <location>
        <begin position="1"/>
        <end position="30"/>
    </location>
</feature>
<keyword evidence="12" id="KW-1185">Reference proteome</keyword>
<proteinExistence type="predicted"/>
<evidence type="ECO:0000259" key="10">
    <source>
        <dbReference type="PROSITE" id="PS50011"/>
    </source>
</evidence>
<dbReference type="EMBL" id="JADCNL010000002">
    <property type="protein sequence ID" value="KAG0491425.1"/>
    <property type="molecule type" value="Genomic_DNA"/>
</dbReference>
<comment type="caution">
    <text evidence="11">The sequence shown here is derived from an EMBL/GenBank/DDBJ whole genome shotgun (WGS) entry which is preliminary data.</text>
</comment>
<evidence type="ECO:0000256" key="7">
    <source>
        <dbReference type="ARBA" id="ARBA00047899"/>
    </source>
</evidence>
<comment type="catalytic activity">
    <reaction evidence="8">
        <text>L-seryl-[protein] + ATP = O-phospho-L-seryl-[protein] + ADP + H(+)</text>
        <dbReference type="Rhea" id="RHEA:17989"/>
        <dbReference type="Rhea" id="RHEA-COMP:9863"/>
        <dbReference type="Rhea" id="RHEA-COMP:11604"/>
        <dbReference type="ChEBI" id="CHEBI:15378"/>
        <dbReference type="ChEBI" id="CHEBI:29999"/>
        <dbReference type="ChEBI" id="CHEBI:30616"/>
        <dbReference type="ChEBI" id="CHEBI:83421"/>
        <dbReference type="ChEBI" id="CHEBI:456216"/>
        <dbReference type="EC" id="2.7.11.1"/>
    </reaction>
</comment>
<evidence type="ECO:0000256" key="9">
    <source>
        <dbReference type="SAM" id="MobiDB-lite"/>
    </source>
</evidence>
<dbReference type="PANTHER" id="PTHR27006">
    <property type="entry name" value="PROMASTIGOTE SURFACE ANTIGEN PROTEIN PSA"/>
    <property type="match status" value="1"/>
</dbReference>
<evidence type="ECO:0000256" key="3">
    <source>
        <dbReference type="ARBA" id="ARBA00022679"/>
    </source>
</evidence>
<dbReference type="GO" id="GO:0004674">
    <property type="term" value="F:protein serine/threonine kinase activity"/>
    <property type="evidence" value="ECO:0007669"/>
    <property type="project" value="UniProtKB-KW"/>
</dbReference>
<evidence type="ECO:0000256" key="8">
    <source>
        <dbReference type="ARBA" id="ARBA00048679"/>
    </source>
</evidence>
<dbReference type="Gene3D" id="1.10.510.10">
    <property type="entry name" value="Transferase(Phosphotransferase) domain 1"/>
    <property type="match status" value="1"/>
</dbReference>
<dbReference type="AlphaFoldDB" id="A0A835VC13"/>
<dbReference type="PROSITE" id="PS50011">
    <property type="entry name" value="PROTEIN_KINASE_DOM"/>
    <property type="match status" value="1"/>
</dbReference>
<keyword evidence="2" id="KW-0723">Serine/threonine-protein kinase</keyword>
<keyword evidence="4" id="KW-0547">Nucleotide-binding</keyword>
<dbReference type="PANTHER" id="PTHR27006:SF638">
    <property type="entry name" value="PROTEIN KINASE DOMAIN-CONTAINING PROTEIN"/>
    <property type="match status" value="1"/>
</dbReference>
<keyword evidence="5" id="KW-0418">Kinase</keyword>
<protein>
    <recommendedName>
        <fullName evidence="1">non-specific serine/threonine protein kinase</fullName>
        <ecNumber evidence="1">2.7.11.1</ecNumber>
    </recommendedName>
</protein>
<feature type="domain" description="Protein kinase" evidence="10">
    <location>
        <begin position="105"/>
        <end position="306"/>
    </location>
</feature>
<dbReference type="InterPro" id="IPR011009">
    <property type="entry name" value="Kinase-like_dom_sf"/>
</dbReference>
<dbReference type="SUPFAM" id="SSF56112">
    <property type="entry name" value="Protein kinase-like (PK-like)"/>
    <property type="match status" value="1"/>
</dbReference>
<dbReference type="FunFam" id="1.10.510.10:FF:001023">
    <property type="entry name" value="Os07g0541700 protein"/>
    <property type="match status" value="1"/>
</dbReference>
<keyword evidence="3" id="KW-0808">Transferase</keyword>
<evidence type="ECO:0000256" key="4">
    <source>
        <dbReference type="ARBA" id="ARBA00022741"/>
    </source>
</evidence>
<gene>
    <name evidence="11" type="ORF">HPP92_004823</name>
</gene>
<evidence type="ECO:0000256" key="2">
    <source>
        <dbReference type="ARBA" id="ARBA00022527"/>
    </source>
</evidence>
<evidence type="ECO:0000313" key="11">
    <source>
        <dbReference type="EMBL" id="KAG0491425.1"/>
    </source>
</evidence>
<dbReference type="Pfam" id="PF07714">
    <property type="entry name" value="PK_Tyr_Ser-Thr"/>
    <property type="match status" value="1"/>
</dbReference>
<name>A0A835VC13_VANPL</name>
<dbReference type="EC" id="2.7.11.1" evidence="1"/>
<dbReference type="InterPro" id="IPR001245">
    <property type="entry name" value="Ser-Thr/Tyr_kinase_cat_dom"/>
</dbReference>
<dbReference type="InterPro" id="IPR000719">
    <property type="entry name" value="Prot_kinase_dom"/>
</dbReference>
<evidence type="ECO:0000256" key="6">
    <source>
        <dbReference type="ARBA" id="ARBA00022840"/>
    </source>
</evidence>
<reference evidence="11 12" key="1">
    <citation type="journal article" date="2020" name="Nat. Food">
        <title>A phased Vanilla planifolia genome enables genetic improvement of flavour and production.</title>
        <authorList>
            <person name="Hasing T."/>
            <person name="Tang H."/>
            <person name="Brym M."/>
            <person name="Khazi F."/>
            <person name="Huang T."/>
            <person name="Chambers A.H."/>
        </authorList>
    </citation>
    <scope>NUCLEOTIDE SEQUENCE [LARGE SCALE GENOMIC DNA]</scope>
    <source>
        <tissue evidence="11">Leaf</tissue>
    </source>
</reference>